<dbReference type="InterPro" id="IPR019004">
    <property type="entry name" value="YqeY/Aim41"/>
</dbReference>
<proteinExistence type="predicted"/>
<dbReference type="PANTHER" id="PTHR28055:SF1">
    <property type="entry name" value="ALTERED INHERITANCE OF MITOCHONDRIA PROTEIN 41, MITOCHONDRIAL"/>
    <property type="match status" value="1"/>
</dbReference>
<protein>
    <recommendedName>
        <fullName evidence="3">Glutamyl-tRNA amidotransferase</fullName>
    </recommendedName>
</protein>
<dbReference type="InterPro" id="IPR003789">
    <property type="entry name" value="Asn/Gln_tRNA_amidoTrase-B-like"/>
</dbReference>
<evidence type="ECO:0000313" key="1">
    <source>
        <dbReference type="EMBL" id="MBB5189088.1"/>
    </source>
</evidence>
<dbReference type="InterPro" id="IPR042184">
    <property type="entry name" value="YqeY/Aim41_N"/>
</dbReference>
<name>A0A840R994_9GAMM</name>
<sequence length="150" mass="16576">MADQTLKQTLSDAMKTAMRAKDKARLSAVRLILADIKRIEVDERIDIDDARVLAVLDKMLKQRRDSISQYDGAGRVDLADQERFEMDVIQSFLPTPLSEAELDALISTAITSTGADSIKNMGQVVAILKPQVQGRADMGMVSQKVKSQLQ</sequence>
<accession>A0A840R994</accession>
<dbReference type="Gene3D" id="1.10.10.410">
    <property type="match status" value="1"/>
</dbReference>
<evidence type="ECO:0000313" key="2">
    <source>
        <dbReference type="Proteomes" id="UP000536640"/>
    </source>
</evidence>
<reference evidence="1 2" key="1">
    <citation type="submission" date="2020-08" db="EMBL/GenBank/DDBJ databases">
        <title>Genomic Encyclopedia of Type Strains, Phase IV (KMG-IV): sequencing the most valuable type-strain genomes for metagenomic binning, comparative biology and taxonomic classification.</title>
        <authorList>
            <person name="Goeker M."/>
        </authorList>
    </citation>
    <scope>NUCLEOTIDE SEQUENCE [LARGE SCALE GENOMIC DNA]</scope>
    <source>
        <strain evidence="1 2">DSM 25701</strain>
    </source>
</reference>
<comment type="caution">
    <text evidence="1">The sequence shown here is derived from an EMBL/GenBank/DDBJ whole genome shotgun (WGS) entry which is preliminary data.</text>
</comment>
<evidence type="ECO:0008006" key="3">
    <source>
        <dbReference type="Google" id="ProtNLM"/>
    </source>
</evidence>
<dbReference type="SUPFAM" id="SSF89095">
    <property type="entry name" value="GatB/YqeY motif"/>
    <property type="match status" value="1"/>
</dbReference>
<dbReference type="Proteomes" id="UP000536640">
    <property type="component" value="Unassembled WGS sequence"/>
</dbReference>
<gene>
    <name evidence="1" type="ORF">HNQ57_003388</name>
</gene>
<dbReference type="AlphaFoldDB" id="A0A840R994"/>
<organism evidence="1 2">
    <name type="scientific">Zhongshania antarctica</name>
    <dbReference type="NCBI Taxonomy" id="641702"/>
    <lineage>
        <taxon>Bacteria</taxon>
        <taxon>Pseudomonadati</taxon>
        <taxon>Pseudomonadota</taxon>
        <taxon>Gammaproteobacteria</taxon>
        <taxon>Cellvibrionales</taxon>
        <taxon>Spongiibacteraceae</taxon>
        <taxon>Zhongshania</taxon>
    </lineage>
</organism>
<dbReference type="EMBL" id="JACHHW010000013">
    <property type="protein sequence ID" value="MBB5189088.1"/>
    <property type="molecule type" value="Genomic_DNA"/>
</dbReference>
<dbReference type="Pfam" id="PF09424">
    <property type="entry name" value="YqeY"/>
    <property type="match status" value="1"/>
</dbReference>
<dbReference type="PANTHER" id="PTHR28055">
    <property type="entry name" value="ALTERED INHERITANCE OF MITOCHONDRIA PROTEIN 41, MITOCHONDRIAL"/>
    <property type="match status" value="1"/>
</dbReference>
<dbReference type="GO" id="GO:0016884">
    <property type="term" value="F:carbon-nitrogen ligase activity, with glutamine as amido-N-donor"/>
    <property type="evidence" value="ECO:0007669"/>
    <property type="project" value="InterPro"/>
</dbReference>
<dbReference type="Gene3D" id="1.10.1510.10">
    <property type="entry name" value="Uncharacterised protein YqeY/AIM41 PF09424, N-terminal domain"/>
    <property type="match status" value="1"/>
</dbReference>
<dbReference type="InterPro" id="IPR023168">
    <property type="entry name" value="GatB_Yqey_C_2"/>
</dbReference>
<dbReference type="RefSeq" id="WP_184464895.1">
    <property type="nucleotide sequence ID" value="NZ_JACHHW010000013.1"/>
</dbReference>
<keyword evidence="2" id="KW-1185">Reference proteome</keyword>